<gene>
    <name evidence="8" type="ORF">SAMN02745121_06183</name>
</gene>
<feature type="domain" description="Protein kinase" evidence="7">
    <location>
        <begin position="34"/>
        <end position="303"/>
    </location>
</feature>
<evidence type="ECO:0000256" key="2">
    <source>
        <dbReference type="ARBA" id="ARBA00022741"/>
    </source>
</evidence>
<evidence type="ECO:0000256" key="3">
    <source>
        <dbReference type="ARBA" id="ARBA00022777"/>
    </source>
</evidence>
<dbReference type="InterPro" id="IPR011009">
    <property type="entry name" value="Kinase-like_dom_sf"/>
</dbReference>
<feature type="compositionally biased region" description="Basic and acidic residues" evidence="6">
    <location>
        <begin position="491"/>
        <end position="509"/>
    </location>
</feature>
<dbReference type="Proteomes" id="UP000199400">
    <property type="component" value="Unassembled WGS sequence"/>
</dbReference>
<evidence type="ECO:0000256" key="1">
    <source>
        <dbReference type="ARBA" id="ARBA00022679"/>
    </source>
</evidence>
<feature type="binding site" evidence="5">
    <location>
        <position position="343"/>
    </location>
    <ligand>
        <name>ATP</name>
        <dbReference type="ChEBI" id="CHEBI:30616"/>
    </ligand>
</feature>
<accession>A0A1I2ENE7</accession>
<dbReference type="Pfam" id="PF00069">
    <property type="entry name" value="Pkinase"/>
    <property type="match status" value="1"/>
</dbReference>
<dbReference type="PROSITE" id="PS00108">
    <property type="entry name" value="PROTEIN_KINASE_ST"/>
    <property type="match status" value="1"/>
</dbReference>
<feature type="region of interest" description="Disordered" evidence="6">
    <location>
        <begin position="427"/>
        <end position="594"/>
    </location>
</feature>
<evidence type="ECO:0000259" key="7">
    <source>
        <dbReference type="PROSITE" id="PS50011"/>
    </source>
</evidence>
<keyword evidence="3 8" id="KW-0418">Kinase</keyword>
<evidence type="ECO:0000313" key="8">
    <source>
        <dbReference type="EMBL" id="SFE94552.1"/>
    </source>
</evidence>
<dbReference type="GO" id="GO:0004674">
    <property type="term" value="F:protein serine/threonine kinase activity"/>
    <property type="evidence" value="ECO:0007669"/>
    <property type="project" value="UniProtKB-KW"/>
</dbReference>
<feature type="compositionally biased region" description="Basic residues" evidence="6">
    <location>
        <begin position="525"/>
        <end position="542"/>
    </location>
</feature>
<evidence type="ECO:0000256" key="6">
    <source>
        <dbReference type="SAM" id="MobiDB-lite"/>
    </source>
</evidence>
<dbReference type="RefSeq" id="WP_096331705.1">
    <property type="nucleotide sequence ID" value="NZ_FOMX01000023.1"/>
</dbReference>
<protein>
    <submittedName>
        <fullName evidence="8">Serine/threonine protein kinase</fullName>
    </submittedName>
</protein>
<dbReference type="AlphaFoldDB" id="A0A1I2ENE7"/>
<feature type="region of interest" description="Disordered" evidence="6">
    <location>
        <begin position="194"/>
        <end position="214"/>
    </location>
</feature>
<dbReference type="PANTHER" id="PTHR43289:SF34">
    <property type="entry name" value="SERINE_THREONINE-PROTEIN KINASE YBDM-RELATED"/>
    <property type="match status" value="1"/>
</dbReference>
<evidence type="ECO:0000256" key="5">
    <source>
        <dbReference type="PROSITE-ProRule" id="PRU10141"/>
    </source>
</evidence>
<feature type="domain" description="Protein kinase" evidence="7">
    <location>
        <begin position="314"/>
        <end position="594"/>
    </location>
</feature>
<reference evidence="9" key="1">
    <citation type="submission" date="2016-10" db="EMBL/GenBank/DDBJ databases">
        <authorList>
            <person name="Varghese N."/>
            <person name="Submissions S."/>
        </authorList>
    </citation>
    <scope>NUCLEOTIDE SEQUENCE [LARGE SCALE GENOMIC DNA]</scope>
    <source>
        <strain evidence="9">ATCC 25963</strain>
    </source>
</reference>
<organism evidence="8 9">
    <name type="scientific">Nannocystis exedens</name>
    <dbReference type="NCBI Taxonomy" id="54"/>
    <lineage>
        <taxon>Bacteria</taxon>
        <taxon>Pseudomonadati</taxon>
        <taxon>Myxococcota</taxon>
        <taxon>Polyangia</taxon>
        <taxon>Nannocystales</taxon>
        <taxon>Nannocystaceae</taxon>
        <taxon>Nannocystis</taxon>
    </lineage>
</organism>
<sequence>MDSSPTPVSRAAPTWPIHKQVGADYIGEVIDGRYRIVERLAKGGMVHVFLAKDLTRRCYVALEILHRTGPESRRRFEVEAEILSNIQHPHIVRPVAFGHTPDAQPYVALEHLEGETWSRRLARGLPPWREVAELGAQIAGALHALHNLGVIHRDIKPDNIMMVTGADRAVAKLIDLGLASVGTPFHEAQDARFASQVPERHKTQLGPKIGTPPYLPPEAGLRPAEPRLDVYSLGATLYQLCTRTLPDPNDLRPIQAVLPDSDAPQDLSRLLLAALEPDVADRLPSADHLRRGLEAILAAHPLTPRSRQLFGGCYDRLEVLGVGASAIVYRASDRELSREVALKVLRDAKPSDDDTIRFRRAAKILSALRHPNIPQIHHFGVEVSGPAHDREQRFAVTELCPGSPLAAHGLRSTGGARRRRVVVPSLGAGCDASRNRSRAGHGGATGPQQAGAAHGRLRAGERGAELRQGGRGRVFEHDPSSPMSAAVRGARPREPSHGARRDVPEDRPGSRLGTADPRWVARAARYPRGRARRRATRRRARGRTGAPGPAPHPGSTAGGRDEVSPRTGSAPPRASKIRARGEMAPKTGTSPRRC</sequence>
<keyword evidence="4 5" id="KW-0067">ATP-binding</keyword>
<proteinExistence type="predicted"/>
<keyword evidence="9" id="KW-1185">Reference proteome</keyword>
<evidence type="ECO:0000256" key="4">
    <source>
        <dbReference type="ARBA" id="ARBA00022840"/>
    </source>
</evidence>
<dbReference type="SMART" id="SM00220">
    <property type="entry name" value="S_TKc"/>
    <property type="match status" value="1"/>
</dbReference>
<keyword evidence="8" id="KW-0723">Serine/threonine-protein kinase</keyword>
<dbReference type="EMBL" id="FOMX01000023">
    <property type="protein sequence ID" value="SFE94552.1"/>
    <property type="molecule type" value="Genomic_DNA"/>
</dbReference>
<keyword evidence="2 5" id="KW-0547">Nucleotide-binding</keyword>
<dbReference type="InterPro" id="IPR017441">
    <property type="entry name" value="Protein_kinase_ATP_BS"/>
</dbReference>
<dbReference type="PANTHER" id="PTHR43289">
    <property type="entry name" value="MITOGEN-ACTIVATED PROTEIN KINASE KINASE KINASE 20-RELATED"/>
    <property type="match status" value="1"/>
</dbReference>
<evidence type="ECO:0000313" key="9">
    <source>
        <dbReference type="Proteomes" id="UP000199400"/>
    </source>
</evidence>
<dbReference type="SUPFAM" id="SSF56112">
    <property type="entry name" value="Protein kinase-like (PK-like)"/>
    <property type="match status" value="2"/>
</dbReference>
<name>A0A1I2ENE7_9BACT</name>
<dbReference type="STRING" id="54.SAMN02745121_06183"/>
<dbReference type="Gene3D" id="1.10.510.10">
    <property type="entry name" value="Transferase(Phosphotransferase) domain 1"/>
    <property type="match status" value="1"/>
</dbReference>
<dbReference type="InterPro" id="IPR008271">
    <property type="entry name" value="Ser/Thr_kinase_AS"/>
</dbReference>
<dbReference type="PROSITE" id="PS50011">
    <property type="entry name" value="PROTEIN_KINASE_DOM"/>
    <property type="match status" value="2"/>
</dbReference>
<dbReference type="Gene3D" id="3.30.200.20">
    <property type="entry name" value="Phosphorylase Kinase, domain 1"/>
    <property type="match status" value="2"/>
</dbReference>
<dbReference type="CDD" id="cd14014">
    <property type="entry name" value="STKc_PknB_like"/>
    <property type="match status" value="1"/>
</dbReference>
<dbReference type="PROSITE" id="PS00107">
    <property type="entry name" value="PROTEIN_KINASE_ATP"/>
    <property type="match status" value="1"/>
</dbReference>
<dbReference type="GO" id="GO:0005524">
    <property type="term" value="F:ATP binding"/>
    <property type="evidence" value="ECO:0007669"/>
    <property type="project" value="UniProtKB-UniRule"/>
</dbReference>
<dbReference type="OrthoDB" id="9779541at2"/>
<dbReference type="InterPro" id="IPR000719">
    <property type="entry name" value="Prot_kinase_dom"/>
</dbReference>
<keyword evidence="1" id="KW-0808">Transferase</keyword>